<evidence type="ECO:0000256" key="2">
    <source>
        <dbReference type="ARBA" id="ARBA00022723"/>
    </source>
</evidence>
<dbReference type="GeneID" id="106666913"/>
<evidence type="ECO:0000256" key="4">
    <source>
        <dbReference type="ARBA" id="ARBA00022833"/>
    </source>
</evidence>
<dbReference type="SMART" id="SM00249">
    <property type="entry name" value="PHD"/>
    <property type="match status" value="1"/>
</dbReference>
<dbReference type="RefSeq" id="XP_014249936.1">
    <property type="nucleotide sequence ID" value="XM_014394450.2"/>
</dbReference>
<accession>A0A8I6RR35</accession>
<dbReference type="PANTHER" id="PTHR14571">
    <property type="entry name" value="HISTONE-LYSINE N-METHYLTRANSFERASE SET-26-RELATED"/>
    <property type="match status" value="1"/>
</dbReference>
<dbReference type="Proteomes" id="UP000494040">
    <property type="component" value="Unassembled WGS sequence"/>
</dbReference>
<dbReference type="CDD" id="cd15546">
    <property type="entry name" value="PHD_PHF13_like"/>
    <property type="match status" value="1"/>
</dbReference>
<dbReference type="InterPro" id="IPR011011">
    <property type="entry name" value="Znf_FYVE_PHD"/>
</dbReference>
<evidence type="ECO:0000313" key="8">
    <source>
        <dbReference type="EnsemblMetazoa" id="XP_014249936.1"/>
    </source>
</evidence>
<evidence type="ECO:0000256" key="1">
    <source>
        <dbReference type="ARBA" id="ARBA00004123"/>
    </source>
</evidence>
<keyword evidence="2" id="KW-0479">Metal-binding</keyword>
<dbReference type="Gene3D" id="3.30.40.10">
    <property type="entry name" value="Zinc/RING finger domain, C3HC4 (zinc finger)"/>
    <property type="match status" value="1"/>
</dbReference>
<feature type="region of interest" description="Disordered" evidence="6">
    <location>
        <begin position="1"/>
        <end position="30"/>
    </location>
</feature>
<comment type="subcellular location">
    <subcellularLocation>
        <location evidence="1">Nucleus</location>
    </subcellularLocation>
</comment>
<dbReference type="InterPro" id="IPR013083">
    <property type="entry name" value="Znf_RING/FYVE/PHD"/>
</dbReference>
<feature type="domain" description="Zinc finger PHD-type" evidence="7">
    <location>
        <begin position="96"/>
        <end position="140"/>
    </location>
</feature>
<dbReference type="GO" id="GO:0008270">
    <property type="term" value="F:zinc ion binding"/>
    <property type="evidence" value="ECO:0007669"/>
    <property type="project" value="UniProtKB-KW"/>
</dbReference>
<sequence length="146" mass="16831">MTDDILKESRKSSQLKEEEVGSESTPKKPRTSEDFYLFCKFILEYENYDETKEEELHETSEQSERKDSESSSKSSAGEQQNSVVESSDDDSYDLVTCFCQKPFAGRPMIECSSCLTWIHLRCAKVKKSEIPDVFICSDCREHKEIV</sequence>
<proteinExistence type="predicted"/>
<dbReference type="PANTHER" id="PTHR14571:SF9">
    <property type="entry name" value="HISTONE-LYSINE N-METHYLTRANSFERASE SET-26-RELATED"/>
    <property type="match status" value="1"/>
</dbReference>
<protein>
    <recommendedName>
        <fullName evidence="7">Zinc finger PHD-type domain-containing protein</fullName>
    </recommendedName>
</protein>
<evidence type="ECO:0000259" key="7">
    <source>
        <dbReference type="SMART" id="SM00249"/>
    </source>
</evidence>
<feature type="compositionally biased region" description="Basic and acidic residues" evidence="6">
    <location>
        <begin position="1"/>
        <end position="19"/>
    </location>
</feature>
<name>A0A8I6RR35_CIMLE</name>
<dbReference type="AlphaFoldDB" id="A0A8I6RR35"/>
<feature type="region of interest" description="Disordered" evidence="6">
    <location>
        <begin position="51"/>
        <end position="90"/>
    </location>
</feature>
<dbReference type="GO" id="GO:0005634">
    <property type="term" value="C:nucleus"/>
    <property type="evidence" value="ECO:0007669"/>
    <property type="project" value="UniProtKB-SubCell"/>
</dbReference>
<feature type="compositionally biased region" description="Low complexity" evidence="6">
    <location>
        <begin position="71"/>
        <end position="85"/>
    </location>
</feature>
<evidence type="ECO:0000313" key="9">
    <source>
        <dbReference type="Proteomes" id="UP000494040"/>
    </source>
</evidence>
<dbReference type="Pfam" id="PF20826">
    <property type="entry name" value="PHD_5"/>
    <property type="match status" value="1"/>
</dbReference>
<organism evidence="8 9">
    <name type="scientific">Cimex lectularius</name>
    <name type="common">Bed bug</name>
    <name type="synonym">Acanthia lectularia</name>
    <dbReference type="NCBI Taxonomy" id="79782"/>
    <lineage>
        <taxon>Eukaryota</taxon>
        <taxon>Metazoa</taxon>
        <taxon>Ecdysozoa</taxon>
        <taxon>Arthropoda</taxon>
        <taxon>Hexapoda</taxon>
        <taxon>Insecta</taxon>
        <taxon>Pterygota</taxon>
        <taxon>Neoptera</taxon>
        <taxon>Paraneoptera</taxon>
        <taxon>Hemiptera</taxon>
        <taxon>Heteroptera</taxon>
        <taxon>Panheteroptera</taxon>
        <taxon>Cimicomorpha</taxon>
        <taxon>Cimicidae</taxon>
        <taxon>Cimex</taxon>
    </lineage>
</organism>
<reference evidence="8" key="1">
    <citation type="submission" date="2022-01" db="UniProtKB">
        <authorList>
            <consortium name="EnsemblMetazoa"/>
        </authorList>
    </citation>
    <scope>IDENTIFICATION</scope>
</reference>
<evidence type="ECO:0000256" key="5">
    <source>
        <dbReference type="ARBA" id="ARBA00023242"/>
    </source>
</evidence>
<evidence type="ECO:0000256" key="3">
    <source>
        <dbReference type="ARBA" id="ARBA00022771"/>
    </source>
</evidence>
<feature type="compositionally biased region" description="Basic and acidic residues" evidence="6">
    <location>
        <begin position="54"/>
        <end position="70"/>
    </location>
</feature>
<keyword evidence="5" id="KW-0539">Nucleus</keyword>
<evidence type="ECO:0000256" key="6">
    <source>
        <dbReference type="SAM" id="MobiDB-lite"/>
    </source>
</evidence>
<dbReference type="OrthoDB" id="79252at2759"/>
<keyword evidence="4" id="KW-0862">Zinc</keyword>
<dbReference type="KEGG" id="clec:106666913"/>
<dbReference type="EnsemblMetazoa" id="XM_014394450.2">
    <property type="protein sequence ID" value="XP_014249936.1"/>
    <property type="gene ID" value="LOC106666913"/>
</dbReference>
<dbReference type="SUPFAM" id="SSF57903">
    <property type="entry name" value="FYVE/PHD zinc finger"/>
    <property type="match status" value="1"/>
</dbReference>
<keyword evidence="9" id="KW-1185">Reference proteome</keyword>
<dbReference type="OMA" id="RPMIECT"/>
<dbReference type="InterPro" id="IPR001965">
    <property type="entry name" value="Znf_PHD"/>
</dbReference>
<keyword evidence="3" id="KW-0863">Zinc-finger</keyword>